<proteinExistence type="predicted"/>
<name>A0A212LAA2_9HYPH</name>
<accession>A0A212LAA2</accession>
<feature type="compositionally biased region" description="Basic and acidic residues" evidence="1">
    <location>
        <begin position="50"/>
        <end position="60"/>
    </location>
</feature>
<gene>
    <name evidence="2" type="ORF">KL86PLE_130237</name>
    <name evidence="3" type="ORF">KL86PLE_40612</name>
</gene>
<evidence type="ECO:0000313" key="2">
    <source>
        <dbReference type="EMBL" id="SCM74493.1"/>
    </source>
</evidence>
<evidence type="ECO:0000256" key="1">
    <source>
        <dbReference type="SAM" id="MobiDB-lite"/>
    </source>
</evidence>
<organism evidence="2">
    <name type="scientific">uncultured Pleomorphomonas sp</name>
    <dbReference type="NCBI Taxonomy" id="442121"/>
    <lineage>
        <taxon>Bacteria</taxon>
        <taxon>Pseudomonadati</taxon>
        <taxon>Pseudomonadota</taxon>
        <taxon>Alphaproteobacteria</taxon>
        <taxon>Hyphomicrobiales</taxon>
        <taxon>Pleomorphomonadaceae</taxon>
        <taxon>Pleomorphomonas</taxon>
        <taxon>environmental samples</taxon>
    </lineage>
</organism>
<protein>
    <submittedName>
        <fullName evidence="2">Uncharacterized protein</fullName>
    </submittedName>
</protein>
<sequence length="60" mass="6585">MPDRRGTSVGGRDIPLLSFVKTEPVGLGRQPSRPPRPGDARKRLRSFTETADRASRHSAS</sequence>
<evidence type="ECO:0000313" key="3">
    <source>
        <dbReference type="EMBL" id="SCM76807.1"/>
    </source>
</evidence>
<dbReference type="AlphaFoldDB" id="A0A212LAA2"/>
<reference evidence="2" key="1">
    <citation type="submission" date="2016-08" db="EMBL/GenBank/DDBJ databases">
        <authorList>
            <person name="Seilhamer J.J."/>
        </authorList>
    </citation>
    <scope>NUCLEOTIDE SEQUENCE</scope>
    <source>
        <strain evidence="2">86</strain>
    </source>
</reference>
<dbReference type="EMBL" id="FMJD01000005">
    <property type="protein sequence ID" value="SCM74493.1"/>
    <property type="molecule type" value="Genomic_DNA"/>
</dbReference>
<feature type="region of interest" description="Disordered" evidence="1">
    <location>
        <begin position="1"/>
        <end position="60"/>
    </location>
</feature>
<dbReference type="EMBL" id="FMJD01000008">
    <property type="protein sequence ID" value="SCM76807.1"/>
    <property type="molecule type" value="Genomic_DNA"/>
</dbReference>